<accession>A0A1Z1MQE5</accession>
<keyword evidence="3 5" id="KW-0687">Ribonucleoprotein</keyword>
<dbReference type="GO" id="GO:0003735">
    <property type="term" value="F:structural constituent of ribosome"/>
    <property type="evidence" value="ECO:0007669"/>
    <property type="project" value="InterPro"/>
</dbReference>
<gene>
    <name evidence="5 6" type="primary">rpl35</name>
</gene>
<dbReference type="Pfam" id="PF01632">
    <property type="entry name" value="Ribosomal_L35p"/>
    <property type="match status" value="1"/>
</dbReference>
<dbReference type="NCBIfam" id="TIGR00001">
    <property type="entry name" value="rpmI_bact"/>
    <property type="match status" value="1"/>
</dbReference>
<keyword evidence="2 5" id="KW-0689">Ribosomal protein</keyword>
<evidence type="ECO:0000256" key="1">
    <source>
        <dbReference type="ARBA" id="ARBA00006598"/>
    </source>
</evidence>
<dbReference type="Gene3D" id="4.10.410.60">
    <property type="match status" value="1"/>
</dbReference>
<evidence type="ECO:0000313" key="6">
    <source>
        <dbReference type="EMBL" id="ARW68317.1"/>
    </source>
</evidence>
<dbReference type="PROSITE" id="PS00936">
    <property type="entry name" value="RIBOSOMAL_L35"/>
    <property type="match status" value="1"/>
</dbReference>
<keyword evidence="6" id="KW-0150">Chloroplast</keyword>
<keyword evidence="6" id="KW-0934">Plastid</keyword>
<dbReference type="GO" id="GO:0009507">
    <property type="term" value="C:chloroplast"/>
    <property type="evidence" value="ECO:0007669"/>
    <property type="project" value="UniProtKB-SubCell"/>
</dbReference>
<dbReference type="PANTHER" id="PTHR33343">
    <property type="entry name" value="54S RIBOSOMAL PROTEIN BL35M"/>
    <property type="match status" value="1"/>
</dbReference>
<comment type="similarity">
    <text evidence="1 5">Belongs to the bacterial ribosomal protein bL35 family.</text>
</comment>
<dbReference type="GO" id="GO:0015934">
    <property type="term" value="C:large ribosomal subunit"/>
    <property type="evidence" value="ECO:0007669"/>
    <property type="project" value="TreeGrafter"/>
</dbReference>
<dbReference type="InterPro" id="IPR001706">
    <property type="entry name" value="Ribosomal_bL35"/>
</dbReference>
<organism evidence="6">
    <name type="scientific">Chondria sp.</name>
    <name type="common">in: red algae</name>
    <dbReference type="NCBI Taxonomy" id="1982705"/>
    <lineage>
        <taxon>Eukaryota</taxon>
        <taxon>Rhodophyta</taxon>
        <taxon>Florideophyceae</taxon>
        <taxon>Rhodymeniophycidae</taxon>
        <taxon>Ceramiales</taxon>
        <taxon>Rhodomelaceae</taxon>
        <taxon>Chondrieae</taxon>
        <taxon>Chondria</taxon>
    </lineage>
</organism>
<sequence length="65" mass="7642">MYKLKTSSSVSKRFKVSASGKYLRHSSCKSHLLQKKTSKRKRKLRKVTHLSYFDSYSLNQSLPYL</sequence>
<protein>
    <recommendedName>
        <fullName evidence="4 5">Large ribosomal subunit protein bL35c</fullName>
    </recommendedName>
</protein>
<dbReference type="EMBL" id="MF101451">
    <property type="protein sequence ID" value="ARW68317.1"/>
    <property type="molecule type" value="Genomic_DNA"/>
</dbReference>
<dbReference type="InterPro" id="IPR037229">
    <property type="entry name" value="Ribosomal_bL35_sf"/>
</dbReference>
<dbReference type="PANTHER" id="PTHR33343:SF1">
    <property type="entry name" value="LARGE RIBOSOMAL SUBUNIT PROTEIN BL35M"/>
    <property type="match status" value="1"/>
</dbReference>
<dbReference type="GO" id="GO:0006412">
    <property type="term" value="P:translation"/>
    <property type="evidence" value="ECO:0007669"/>
    <property type="project" value="UniProtKB-UniRule"/>
</dbReference>
<name>A0A1Z1MQE5_9FLOR</name>
<dbReference type="HAMAP" id="MF_00514">
    <property type="entry name" value="Ribosomal_bL35"/>
    <property type="match status" value="1"/>
</dbReference>
<evidence type="ECO:0000256" key="2">
    <source>
        <dbReference type="ARBA" id="ARBA00022980"/>
    </source>
</evidence>
<evidence type="ECO:0000256" key="5">
    <source>
        <dbReference type="HAMAP-Rule" id="MF_00514"/>
    </source>
</evidence>
<evidence type="ECO:0000256" key="4">
    <source>
        <dbReference type="ARBA" id="ARBA00072523"/>
    </source>
</evidence>
<reference evidence="6" key="1">
    <citation type="journal article" date="2017" name="J. Phycol.">
        <title>Analysis of chloroplast genomes and a supermatrix inform reclassification of the Rhodomelaceae (Rhodophyta).</title>
        <authorList>
            <person name="Diaz-Tapia P."/>
            <person name="Maggs C.A."/>
            <person name="West J.A."/>
            <person name="Verbruggen H."/>
        </authorList>
    </citation>
    <scope>NUCLEOTIDE SEQUENCE</scope>
    <source>
        <strain evidence="6">PD1582</strain>
    </source>
</reference>
<dbReference type="SUPFAM" id="SSF143034">
    <property type="entry name" value="L35p-like"/>
    <property type="match status" value="1"/>
</dbReference>
<dbReference type="FunFam" id="4.10.410.60:FF:000001">
    <property type="entry name" value="50S ribosomal protein L35"/>
    <property type="match status" value="1"/>
</dbReference>
<dbReference type="PRINTS" id="PR00064">
    <property type="entry name" value="RIBOSOMALL35"/>
</dbReference>
<geneLocation type="chloroplast" evidence="6"/>
<proteinExistence type="inferred from homology"/>
<evidence type="ECO:0000256" key="3">
    <source>
        <dbReference type="ARBA" id="ARBA00023274"/>
    </source>
</evidence>
<dbReference type="InterPro" id="IPR018265">
    <property type="entry name" value="Ribosomal_bL35_CS"/>
</dbReference>
<dbReference type="AlphaFoldDB" id="A0A1Z1MQE5"/>
<comment type="subcellular location">
    <subcellularLocation>
        <location evidence="5">Plastid</location>
        <location evidence="5">Chloroplast</location>
    </subcellularLocation>
</comment>
<dbReference type="InterPro" id="IPR021137">
    <property type="entry name" value="Ribosomal_bL35-like"/>
</dbReference>